<feature type="non-terminal residue" evidence="2">
    <location>
        <position position="1"/>
    </location>
</feature>
<sequence>MAERQLINTISQMQSVDSRNIPSQMIPNPKGGGVGTVQLRSGKELPQPPNPRLAEAETEPGANSRVQQPARVVLLPFPSWVVPTRRSKMDEDLLKLFRKVEINILLLNAIKQVPKYAKFHKELYIHKRKKIKGAVETRGIVSALVKREDASVGIQ</sequence>
<reference evidence="2" key="1">
    <citation type="submission" date="2018-05" db="EMBL/GenBank/DDBJ databases">
        <title>Draft genome of Mucuna pruriens seed.</title>
        <authorList>
            <person name="Nnadi N.E."/>
            <person name="Vos R."/>
            <person name="Hasami M.H."/>
            <person name="Devisetty U.K."/>
            <person name="Aguiy J.C."/>
        </authorList>
    </citation>
    <scope>NUCLEOTIDE SEQUENCE [LARGE SCALE GENOMIC DNA]</scope>
    <source>
        <strain evidence="2">JCA_2017</strain>
    </source>
</reference>
<evidence type="ECO:0000313" key="2">
    <source>
        <dbReference type="EMBL" id="RDX78970.1"/>
    </source>
</evidence>
<proteinExistence type="predicted"/>
<keyword evidence="3" id="KW-1185">Reference proteome</keyword>
<dbReference type="Proteomes" id="UP000257109">
    <property type="component" value="Unassembled WGS sequence"/>
</dbReference>
<dbReference type="AlphaFoldDB" id="A0A371FLA4"/>
<evidence type="ECO:0000256" key="1">
    <source>
        <dbReference type="SAM" id="MobiDB-lite"/>
    </source>
</evidence>
<protein>
    <submittedName>
        <fullName evidence="2">Uncharacterized protein</fullName>
    </submittedName>
</protein>
<feature type="compositionally biased region" description="Polar residues" evidence="1">
    <location>
        <begin position="17"/>
        <end position="26"/>
    </location>
</feature>
<name>A0A371FLA4_MUCPR</name>
<organism evidence="2 3">
    <name type="scientific">Mucuna pruriens</name>
    <name type="common">Velvet bean</name>
    <name type="synonym">Dolichos pruriens</name>
    <dbReference type="NCBI Taxonomy" id="157652"/>
    <lineage>
        <taxon>Eukaryota</taxon>
        <taxon>Viridiplantae</taxon>
        <taxon>Streptophyta</taxon>
        <taxon>Embryophyta</taxon>
        <taxon>Tracheophyta</taxon>
        <taxon>Spermatophyta</taxon>
        <taxon>Magnoliopsida</taxon>
        <taxon>eudicotyledons</taxon>
        <taxon>Gunneridae</taxon>
        <taxon>Pentapetalae</taxon>
        <taxon>rosids</taxon>
        <taxon>fabids</taxon>
        <taxon>Fabales</taxon>
        <taxon>Fabaceae</taxon>
        <taxon>Papilionoideae</taxon>
        <taxon>50 kb inversion clade</taxon>
        <taxon>NPAAA clade</taxon>
        <taxon>indigoferoid/millettioid clade</taxon>
        <taxon>Phaseoleae</taxon>
        <taxon>Mucuna</taxon>
    </lineage>
</organism>
<gene>
    <name evidence="2" type="ORF">CR513_40665</name>
</gene>
<dbReference type="OrthoDB" id="674712at2759"/>
<comment type="caution">
    <text evidence="2">The sequence shown here is derived from an EMBL/GenBank/DDBJ whole genome shotgun (WGS) entry which is preliminary data.</text>
</comment>
<accession>A0A371FLA4</accession>
<dbReference type="EMBL" id="QJKJ01008679">
    <property type="protein sequence ID" value="RDX78970.1"/>
    <property type="molecule type" value="Genomic_DNA"/>
</dbReference>
<evidence type="ECO:0000313" key="3">
    <source>
        <dbReference type="Proteomes" id="UP000257109"/>
    </source>
</evidence>
<feature type="region of interest" description="Disordered" evidence="1">
    <location>
        <begin position="17"/>
        <end position="65"/>
    </location>
</feature>